<feature type="binding site" evidence="8">
    <location>
        <position position="36"/>
    </location>
    <ligand>
        <name>FMN</name>
        <dbReference type="ChEBI" id="CHEBI:58210"/>
        <note>ligand shared between dimeric partners</note>
    </ligand>
</feature>
<dbReference type="EMBL" id="SOFY01000074">
    <property type="protein sequence ID" value="TFC42813.1"/>
    <property type="molecule type" value="Genomic_DNA"/>
</dbReference>
<accession>A0AAQ2C4H9</accession>
<feature type="region of interest" description="Disordered" evidence="9">
    <location>
        <begin position="1"/>
        <end position="21"/>
    </location>
</feature>
<evidence type="ECO:0000313" key="11">
    <source>
        <dbReference type="EMBL" id="TFC42813.1"/>
    </source>
</evidence>
<feature type="binding site" evidence="8">
    <location>
        <position position="40"/>
    </location>
    <ligand>
        <name>FMN</name>
        <dbReference type="ChEBI" id="CHEBI:58210"/>
        <note>ligand shared between dimeric partners</note>
    </ligand>
</feature>
<keyword evidence="5 7" id="KW-0560">Oxidoreductase</keyword>
<dbReference type="SUPFAM" id="SSF55469">
    <property type="entry name" value="FMN-dependent nitroreductase-like"/>
    <property type="match status" value="1"/>
</dbReference>
<evidence type="ECO:0000256" key="8">
    <source>
        <dbReference type="PIRSR" id="PIRSR000232-1"/>
    </source>
</evidence>
<keyword evidence="6 7" id="KW-0520">NAD</keyword>
<evidence type="ECO:0000256" key="2">
    <source>
        <dbReference type="ARBA" id="ARBA00022630"/>
    </source>
</evidence>
<dbReference type="InterPro" id="IPR000415">
    <property type="entry name" value="Nitroreductase-like"/>
</dbReference>
<proteinExistence type="inferred from homology"/>
<keyword evidence="2 7" id="KW-0285">Flavoprotein</keyword>
<dbReference type="Proteomes" id="UP000297403">
    <property type="component" value="Unassembled WGS sequence"/>
</dbReference>
<evidence type="ECO:0000256" key="6">
    <source>
        <dbReference type="ARBA" id="ARBA00023027"/>
    </source>
</evidence>
<dbReference type="InterPro" id="IPR029479">
    <property type="entry name" value="Nitroreductase"/>
</dbReference>
<evidence type="ECO:0000256" key="3">
    <source>
        <dbReference type="ARBA" id="ARBA00022643"/>
    </source>
</evidence>
<keyword evidence="3 7" id="KW-0288">FMN</keyword>
<feature type="binding site" description="in other chain" evidence="8">
    <location>
        <begin position="11"/>
        <end position="13"/>
    </location>
    <ligand>
        <name>FMN</name>
        <dbReference type="ChEBI" id="CHEBI:58210"/>
        <note>ligand shared between dimeric partners</note>
    </ligand>
</feature>
<dbReference type="RefSeq" id="WP_134410468.1">
    <property type="nucleotide sequence ID" value="NZ_SOFY01000074.1"/>
</dbReference>
<dbReference type="InterPro" id="IPR052530">
    <property type="entry name" value="NAD(P)H_nitroreductase"/>
</dbReference>
<comment type="similarity">
    <text evidence="1 7">Belongs to the nitroreductase family.</text>
</comment>
<keyword evidence="12" id="KW-1185">Reference proteome</keyword>
<comment type="cofactor">
    <cofactor evidence="8">
        <name>FMN</name>
        <dbReference type="ChEBI" id="CHEBI:58210"/>
    </cofactor>
    <text evidence="8">Binds 1 FMN per subunit.</text>
</comment>
<comment type="caution">
    <text evidence="11">The sequence shown here is derived from an EMBL/GenBank/DDBJ whole genome shotgun (WGS) entry which is preliminary data.</text>
</comment>
<dbReference type="GO" id="GO:0016491">
    <property type="term" value="F:oxidoreductase activity"/>
    <property type="evidence" value="ECO:0007669"/>
    <property type="project" value="UniProtKB-UniRule"/>
</dbReference>
<dbReference type="AlphaFoldDB" id="A0AAQ2C4H9"/>
<evidence type="ECO:0000256" key="5">
    <source>
        <dbReference type="ARBA" id="ARBA00023002"/>
    </source>
</evidence>
<feature type="binding site" description="in other chain" evidence="8">
    <location>
        <begin position="129"/>
        <end position="131"/>
    </location>
    <ligand>
        <name>FMN</name>
        <dbReference type="ChEBI" id="CHEBI:58210"/>
        <note>ligand shared between dimeric partners</note>
    </ligand>
</feature>
<dbReference type="PIRSF" id="PIRSF000232">
    <property type="entry name" value="YdjA"/>
    <property type="match status" value="1"/>
</dbReference>
<dbReference type="InterPro" id="IPR026021">
    <property type="entry name" value="YdjA-like"/>
</dbReference>
<feature type="domain" description="Nitroreductase" evidence="10">
    <location>
        <begin position="9"/>
        <end position="159"/>
    </location>
</feature>
<reference evidence="11 12" key="1">
    <citation type="submission" date="2019-03" db="EMBL/GenBank/DDBJ databases">
        <title>Genomics of glacier-inhabiting Cryobacterium strains.</title>
        <authorList>
            <person name="Liu Q."/>
            <person name="Xin Y.-H."/>
        </authorList>
    </citation>
    <scope>NUCLEOTIDE SEQUENCE [LARGE SCALE GENOMIC DNA]</scope>
    <source>
        <strain evidence="12">TMT1-22</strain>
    </source>
</reference>
<dbReference type="EC" id="1.-.-.-" evidence="7"/>
<gene>
    <name evidence="11" type="ORF">E3O49_13830</name>
</gene>
<evidence type="ECO:0000256" key="9">
    <source>
        <dbReference type="SAM" id="MobiDB-lite"/>
    </source>
</evidence>
<dbReference type="PANTHER" id="PTHR43821">
    <property type="entry name" value="NAD(P)H NITROREDUCTASE YDJA-RELATED"/>
    <property type="match status" value="1"/>
</dbReference>
<keyword evidence="4 7" id="KW-0521">NADP</keyword>
<evidence type="ECO:0000256" key="7">
    <source>
        <dbReference type="PIRNR" id="PIRNR000232"/>
    </source>
</evidence>
<name>A0AAQ2C4H9_9MICO</name>
<dbReference type="PANTHER" id="PTHR43821:SF1">
    <property type="entry name" value="NAD(P)H NITROREDUCTASE YDJA-RELATED"/>
    <property type="match status" value="1"/>
</dbReference>
<evidence type="ECO:0000259" key="10">
    <source>
        <dbReference type="Pfam" id="PF00881"/>
    </source>
</evidence>
<organism evidence="11 12">
    <name type="scientific">Cryobacterium shii</name>
    <dbReference type="NCBI Taxonomy" id="1259235"/>
    <lineage>
        <taxon>Bacteria</taxon>
        <taxon>Bacillati</taxon>
        <taxon>Actinomycetota</taxon>
        <taxon>Actinomycetes</taxon>
        <taxon>Micrococcales</taxon>
        <taxon>Microbacteriaceae</taxon>
        <taxon>Cryobacterium</taxon>
    </lineage>
</organism>
<sequence length="182" mass="19766">MSALLDAVSRRRSHSKVTTDAPSHEELLPLVAAAARVADHGALRPWRLIEVRGERRRQLGDAFVAASGVTGEEASRLAAKPLRAELLIALIVSRRDSEKVAVWEQDAAAAGVGHILSLLLDDSGWGVMWRTGPLARTELVRRVHRLTDAEEVLGWLYVGGVPADSRPGVRTAIDPGEYLTEL</sequence>
<dbReference type="Gene3D" id="3.40.109.10">
    <property type="entry name" value="NADH Oxidase"/>
    <property type="match status" value="1"/>
</dbReference>
<protein>
    <recommendedName>
        <fullName evidence="7">Putative NAD(P)H nitroreductase</fullName>
        <ecNumber evidence="7">1.-.-.-</ecNumber>
    </recommendedName>
</protein>
<evidence type="ECO:0000313" key="12">
    <source>
        <dbReference type="Proteomes" id="UP000297403"/>
    </source>
</evidence>
<evidence type="ECO:0000256" key="1">
    <source>
        <dbReference type="ARBA" id="ARBA00007118"/>
    </source>
</evidence>
<dbReference type="Pfam" id="PF00881">
    <property type="entry name" value="Nitroreductase"/>
    <property type="match status" value="1"/>
</dbReference>
<evidence type="ECO:0000256" key="4">
    <source>
        <dbReference type="ARBA" id="ARBA00022857"/>
    </source>
</evidence>